<feature type="domain" description="Peptidase M28" evidence="17">
    <location>
        <begin position="179"/>
        <end position="375"/>
    </location>
</feature>
<dbReference type="InterPro" id="IPR007484">
    <property type="entry name" value="Peptidase_M28"/>
</dbReference>
<keyword evidence="5 16" id="KW-0812">Transmembrane</keyword>
<feature type="transmembrane region" description="Helical" evidence="16">
    <location>
        <begin position="444"/>
        <end position="472"/>
    </location>
</feature>
<keyword evidence="10 16" id="KW-1133">Transmembrane helix</keyword>
<dbReference type="Proteomes" id="UP001201812">
    <property type="component" value="Unassembled WGS sequence"/>
</dbReference>
<dbReference type="EMBL" id="JAKKPZ010000008">
    <property type="protein sequence ID" value="KAI1718157.1"/>
    <property type="molecule type" value="Genomic_DNA"/>
</dbReference>
<evidence type="ECO:0000256" key="15">
    <source>
        <dbReference type="SAM" id="MobiDB-lite"/>
    </source>
</evidence>
<dbReference type="Pfam" id="PF04389">
    <property type="entry name" value="Peptidase_M28"/>
    <property type="match status" value="1"/>
</dbReference>
<evidence type="ECO:0000259" key="17">
    <source>
        <dbReference type="Pfam" id="PF04389"/>
    </source>
</evidence>
<reference evidence="18" key="1">
    <citation type="submission" date="2022-01" db="EMBL/GenBank/DDBJ databases">
        <title>Genome Sequence Resource for Two Populations of Ditylenchus destructor, the Migratory Endoparasitic Phytonematode.</title>
        <authorList>
            <person name="Zhang H."/>
            <person name="Lin R."/>
            <person name="Xie B."/>
        </authorList>
    </citation>
    <scope>NUCLEOTIDE SEQUENCE</scope>
    <source>
        <strain evidence="18">BazhouSP</strain>
    </source>
</reference>
<evidence type="ECO:0000256" key="10">
    <source>
        <dbReference type="ARBA" id="ARBA00022989"/>
    </source>
</evidence>
<accession>A0AAD4N7E0</accession>
<dbReference type="Gene3D" id="3.40.630.10">
    <property type="entry name" value="Zn peptidases"/>
    <property type="match status" value="1"/>
</dbReference>
<comment type="similarity">
    <text evidence="3">Belongs to the peptidase M28 family.</text>
</comment>
<dbReference type="GO" id="GO:0006508">
    <property type="term" value="P:proteolysis"/>
    <property type="evidence" value="ECO:0007669"/>
    <property type="project" value="UniProtKB-KW"/>
</dbReference>
<feature type="transmembrane region" description="Helical" evidence="16">
    <location>
        <begin position="484"/>
        <end position="504"/>
    </location>
</feature>
<evidence type="ECO:0000256" key="5">
    <source>
        <dbReference type="ARBA" id="ARBA00022692"/>
    </source>
</evidence>
<evidence type="ECO:0000256" key="4">
    <source>
        <dbReference type="ARBA" id="ARBA00022670"/>
    </source>
</evidence>
<evidence type="ECO:0000256" key="6">
    <source>
        <dbReference type="ARBA" id="ARBA00022723"/>
    </source>
</evidence>
<keyword evidence="8" id="KW-0256">Endoplasmic reticulum</keyword>
<dbReference type="AlphaFoldDB" id="A0AAD4N7E0"/>
<feature type="transmembrane region" description="Helical" evidence="16">
    <location>
        <begin position="541"/>
        <end position="564"/>
    </location>
</feature>
<gene>
    <name evidence="18" type="ORF">DdX_06573</name>
</gene>
<proteinExistence type="inferred from homology"/>
<evidence type="ECO:0000313" key="18">
    <source>
        <dbReference type="EMBL" id="KAI1718157.1"/>
    </source>
</evidence>
<organism evidence="18 19">
    <name type="scientific">Ditylenchus destructor</name>
    <dbReference type="NCBI Taxonomy" id="166010"/>
    <lineage>
        <taxon>Eukaryota</taxon>
        <taxon>Metazoa</taxon>
        <taxon>Ecdysozoa</taxon>
        <taxon>Nematoda</taxon>
        <taxon>Chromadorea</taxon>
        <taxon>Rhabditida</taxon>
        <taxon>Tylenchina</taxon>
        <taxon>Tylenchomorpha</taxon>
        <taxon>Sphaerularioidea</taxon>
        <taxon>Anguinidae</taxon>
        <taxon>Anguininae</taxon>
        <taxon>Ditylenchus</taxon>
    </lineage>
</organism>
<feature type="transmembrane region" description="Helical" evidence="16">
    <location>
        <begin position="516"/>
        <end position="535"/>
    </location>
</feature>
<protein>
    <recommendedName>
        <fullName evidence="14">FXNA-like protease</fullName>
    </recommendedName>
</protein>
<dbReference type="GO" id="GO:0008235">
    <property type="term" value="F:metalloexopeptidase activity"/>
    <property type="evidence" value="ECO:0007669"/>
    <property type="project" value="InterPro"/>
</dbReference>
<dbReference type="SUPFAM" id="SSF53187">
    <property type="entry name" value="Zn-dependent exopeptidases"/>
    <property type="match status" value="1"/>
</dbReference>
<keyword evidence="11" id="KW-0482">Metalloprotease</keyword>
<keyword evidence="9" id="KW-0862">Zinc</keyword>
<evidence type="ECO:0000256" key="11">
    <source>
        <dbReference type="ARBA" id="ARBA00023049"/>
    </source>
</evidence>
<keyword evidence="4" id="KW-0645">Protease</keyword>
<evidence type="ECO:0000256" key="1">
    <source>
        <dbReference type="ARBA" id="ARBA00001947"/>
    </source>
</evidence>
<evidence type="ECO:0000256" key="8">
    <source>
        <dbReference type="ARBA" id="ARBA00022824"/>
    </source>
</evidence>
<comment type="caution">
    <text evidence="18">The sequence shown here is derived from an EMBL/GenBank/DDBJ whole genome shotgun (WGS) entry which is preliminary data.</text>
</comment>
<keyword evidence="12 16" id="KW-0472">Membrane</keyword>
<dbReference type="InterPro" id="IPR045175">
    <property type="entry name" value="M28_fam"/>
</dbReference>
<dbReference type="PANTHER" id="PTHR12147">
    <property type="entry name" value="METALLOPEPTIDASE M28 FAMILY MEMBER"/>
    <property type="match status" value="1"/>
</dbReference>
<dbReference type="GO" id="GO:0046872">
    <property type="term" value="F:metal ion binding"/>
    <property type="evidence" value="ECO:0007669"/>
    <property type="project" value="UniProtKB-KW"/>
</dbReference>
<feature type="transmembrane region" description="Helical" evidence="16">
    <location>
        <begin position="616"/>
        <end position="634"/>
    </location>
</feature>
<evidence type="ECO:0000256" key="12">
    <source>
        <dbReference type="ARBA" id="ARBA00023136"/>
    </source>
</evidence>
<evidence type="ECO:0000256" key="16">
    <source>
        <dbReference type="SAM" id="Phobius"/>
    </source>
</evidence>
<keyword evidence="13" id="KW-0325">Glycoprotein</keyword>
<evidence type="ECO:0000256" key="2">
    <source>
        <dbReference type="ARBA" id="ARBA00004477"/>
    </source>
</evidence>
<keyword evidence="7" id="KW-0378">Hydrolase</keyword>
<feature type="region of interest" description="Disordered" evidence="15">
    <location>
        <begin position="1"/>
        <end position="21"/>
    </location>
</feature>
<evidence type="ECO:0000256" key="14">
    <source>
        <dbReference type="ARBA" id="ARBA00078796"/>
    </source>
</evidence>
<sequence>MYADVTQFSTRRRRRANQNYGSIGDKSIEQEMAKKDDNEVEFFHRFYSVGIFDWIVAVALITAVYFAVEWQSNRLPAVSPANNNFKEFSEERARVLLKQLTELGPRPAGSKSNEIDAFQILASKVASIQSAAISKNVNFVELDVQRPSWCLNAPCYINRPRWCQKSTCYTACFSNITNLWVRIGPNKNPSAHSILLNCHFDSVPAGPGASDDAAACAVMMETLEVLANSNAKLQNDVIFLFNGAEESGLVASYGLITQSKPHPWKAGIRAFINLEGAGAGGRELLFQAGPGEPWILQGYLQSVPHPFSSVIGQEIFQANLIDSDTDFRIFRDYGKLSGLDMAYVKNGYVYHTEFDRISAISQGVIQHTGDNVLTLTKALVSSSHIVEPPKQKEKNQWVFYDFMGFFAIVYPILYGIIANGIIIGLVIVTVIARIWRRTYSLLDLFLAILHHMLVVVVMAAVSALLFAVIHFFKLHMFWYATPWLLVPVYMIPMTVAALTTHVVIAMRNRRKHNAEIVHYDTSLLIWCAALLFLTIKGIASAYFILNILLFHFLRIPIFFVLQRFGVRLDPVSTPRVTFYTQVMCLLPAIAYFFYMVKVLVDFFVPLMGRMNRINPEFVFLAISLFVGFTLILLLNNLCYITRGLGLLLKLLIPLTIAGIIVIAATKISVPYKYSDDEPRLRRINAEHWIRYNNSLKNTSTELIISTWDYRKAKDLPDLKFLQDEDRANSNTSDILNMEYFDEDKKLKVPLITPPAIEKMLNVTLLNRTSGCKPESAPGQCQEVLNITFILDGGQSNVTLQSWPLNGYNLEEWSWQAPDQMTKPCIEPKREVSVKYGLGNSANSTFWVVLTKNRKVDDPPATAVEIRAYTRYDYGEFQYSKILAQLRSEIVTRRKANDWKWCMTMAAEENFKDTFFFERCAVKLNNDAKTRTRSSDRIRYNHSYLCGPFEGIAQHEDKAWPIPPPGVLQPDNFVSFLKASCLHLAGVKSVGVKKGICDFFDGKESEFDSAVRQYGWDKKVCTVIGACV</sequence>
<comment type="cofactor">
    <cofactor evidence="1">
        <name>Zn(2+)</name>
        <dbReference type="ChEBI" id="CHEBI:29105"/>
    </cofactor>
</comment>
<dbReference type="FunFam" id="3.40.630.10:FF:000008">
    <property type="entry name" value="Endoplasmic reticulum metallopeptidase 1"/>
    <property type="match status" value="1"/>
</dbReference>
<keyword evidence="19" id="KW-1185">Reference proteome</keyword>
<evidence type="ECO:0000256" key="3">
    <source>
        <dbReference type="ARBA" id="ARBA00010918"/>
    </source>
</evidence>
<evidence type="ECO:0000256" key="9">
    <source>
        <dbReference type="ARBA" id="ARBA00022833"/>
    </source>
</evidence>
<evidence type="ECO:0000256" key="13">
    <source>
        <dbReference type="ARBA" id="ARBA00023180"/>
    </source>
</evidence>
<dbReference type="GO" id="GO:0005789">
    <property type="term" value="C:endoplasmic reticulum membrane"/>
    <property type="evidence" value="ECO:0007669"/>
    <property type="project" value="UniProtKB-SubCell"/>
</dbReference>
<comment type="subcellular location">
    <subcellularLocation>
        <location evidence="2">Endoplasmic reticulum membrane</location>
        <topology evidence="2">Multi-pass membrane protein</topology>
    </subcellularLocation>
</comment>
<feature type="transmembrane region" description="Helical" evidence="16">
    <location>
        <begin position="576"/>
        <end position="596"/>
    </location>
</feature>
<evidence type="ECO:0000313" key="19">
    <source>
        <dbReference type="Proteomes" id="UP001201812"/>
    </source>
</evidence>
<evidence type="ECO:0000256" key="7">
    <source>
        <dbReference type="ARBA" id="ARBA00022801"/>
    </source>
</evidence>
<dbReference type="PANTHER" id="PTHR12147:SF22">
    <property type="entry name" value="ENDOPLASMIC RETICULUM METALLOPEPTIDASE 1"/>
    <property type="match status" value="1"/>
</dbReference>
<feature type="transmembrane region" description="Helical" evidence="16">
    <location>
        <begin position="646"/>
        <end position="664"/>
    </location>
</feature>
<feature type="transmembrane region" description="Helical" evidence="16">
    <location>
        <begin position="46"/>
        <end position="68"/>
    </location>
</feature>
<name>A0AAD4N7E0_9BILA</name>
<dbReference type="InterPro" id="IPR048024">
    <property type="entry name" value="Fxna-like_M28_dom"/>
</dbReference>
<dbReference type="CDD" id="cd03875">
    <property type="entry name" value="M28_Fxna_like"/>
    <property type="match status" value="1"/>
</dbReference>
<feature type="transmembrane region" description="Helical" evidence="16">
    <location>
        <begin position="402"/>
        <end position="432"/>
    </location>
</feature>
<keyword evidence="6" id="KW-0479">Metal-binding</keyword>